<evidence type="ECO:0000256" key="1">
    <source>
        <dbReference type="ARBA" id="ARBA00004953"/>
    </source>
</evidence>
<keyword evidence="5 6" id="KW-0949">S-adenosyl-L-methionine</keyword>
<evidence type="ECO:0000256" key="3">
    <source>
        <dbReference type="ARBA" id="ARBA00022603"/>
    </source>
</evidence>
<dbReference type="Gene3D" id="3.30.950.10">
    <property type="entry name" value="Methyltransferase, Cobalt-precorrin-4 Transmethylase, Domain 2"/>
    <property type="match status" value="1"/>
</dbReference>
<comment type="catalytic activity">
    <reaction evidence="6">
        <text>precorrin-5 + S-adenosyl-L-methionine + H2O = precorrin-6A + acetate + S-adenosyl-L-homocysteine + 2 H(+)</text>
        <dbReference type="Rhea" id="RHEA:18261"/>
        <dbReference type="ChEBI" id="CHEBI:15377"/>
        <dbReference type="ChEBI" id="CHEBI:15378"/>
        <dbReference type="ChEBI" id="CHEBI:30089"/>
        <dbReference type="ChEBI" id="CHEBI:57856"/>
        <dbReference type="ChEBI" id="CHEBI:59789"/>
        <dbReference type="ChEBI" id="CHEBI:77871"/>
        <dbReference type="ChEBI" id="CHEBI:77872"/>
        <dbReference type="EC" id="2.1.1.152"/>
    </reaction>
</comment>
<keyword evidence="2" id="KW-0169">Cobalamin biosynthesis</keyword>
<feature type="domain" description="Tetrapyrrole methylase" evidence="7">
    <location>
        <begin position="4"/>
        <end position="217"/>
    </location>
</feature>
<evidence type="ECO:0000313" key="8">
    <source>
        <dbReference type="EMBL" id="MCV3271389.1"/>
    </source>
</evidence>
<comment type="pathway">
    <text evidence="1">Cofactor biosynthesis; adenosylcobalamin biosynthesis.</text>
</comment>
<dbReference type="Proteomes" id="UP001208690">
    <property type="component" value="Unassembled WGS sequence"/>
</dbReference>
<evidence type="ECO:0000256" key="5">
    <source>
        <dbReference type="ARBA" id="ARBA00022691"/>
    </source>
</evidence>
<protein>
    <recommendedName>
        <fullName evidence="6">Precorrin-6A synthase [deacetylating]</fullName>
        <ecNumber evidence="6">2.1.1.152</ecNumber>
    </recommendedName>
</protein>
<dbReference type="RefSeq" id="WP_263843921.1">
    <property type="nucleotide sequence ID" value="NZ_JALIEB010000004.1"/>
</dbReference>
<name>A0ABT3BDA6_9RHOB</name>
<keyword evidence="4 6" id="KW-0808">Transferase</keyword>
<organism evidence="8 9">
    <name type="scientific">Roseobacter sinensis</name>
    <dbReference type="NCBI Taxonomy" id="2931391"/>
    <lineage>
        <taxon>Bacteria</taxon>
        <taxon>Pseudomonadati</taxon>
        <taxon>Pseudomonadota</taxon>
        <taxon>Alphaproteobacteria</taxon>
        <taxon>Rhodobacterales</taxon>
        <taxon>Roseobacteraceae</taxon>
        <taxon>Roseobacter</taxon>
    </lineage>
</organism>
<evidence type="ECO:0000256" key="6">
    <source>
        <dbReference type="PIRNR" id="PIRNR036525"/>
    </source>
</evidence>
<dbReference type="EMBL" id="JALIEB010000004">
    <property type="protein sequence ID" value="MCV3271389.1"/>
    <property type="molecule type" value="Genomic_DNA"/>
</dbReference>
<dbReference type="EC" id="2.1.1.152" evidence="6"/>
<evidence type="ECO:0000256" key="4">
    <source>
        <dbReference type="ARBA" id="ARBA00022679"/>
    </source>
</evidence>
<comment type="caution">
    <text evidence="8">The sequence shown here is derived from an EMBL/GenBank/DDBJ whole genome shotgun (WGS) entry which is preliminary data.</text>
</comment>
<dbReference type="InterPro" id="IPR035996">
    <property type="entry name" value="4pyrrol_Methylase_sf"/>
</dbReference>
<dbReference type="GO" id="GO:0032259">
    <property type="term" value="P:methylation"/>
    <property type="evidence" value="ECO:0007669"/>
    <property type="project" value="UniProtKB-KW"/>
</dbReference>
<dbReference type="InterPro" id="IPR012797">
    <property type="entry name" value="CobF"/>
</dbReference>
<dbReference type="Gene3D" id="3.40.1010.10">
    <property type="entry name" value="Cobalt-precorrin-4 Transmethylase, Domain 1"/>
    <property type="match status" value="1"/>
</dbReference>
<comment type="function">
    <text evidence="6">Catalyzes the methylation of C-1 in precorrin-5 and the subsequent extrusion of acetic acid from the resulting intermediate to form cobalt-precorrin-6A.</text>
</comment>
<dbReference type="PANTHER" id="PTHR43467">
    <property type="entry name" value="COBALT-PRECORRIN-2 C(20)-METHYLTRANSFERASE"/>
    <property type="match status" value="1"/>
</dbReference>
<dbReference type="InterPro" id="IPR000878">
    <property type="entry name" value="4pyrrol_Mease"/>
</dbReference>
<evidence type="ECO:0000313" key="9">
    <source>
        <dbReference type="Proteomes" id="UP001208690"/>
    </source>
</evidence>
<proteinExistence type="predicted"/>
<dbReference type="CDD" id="cd11643">
    <property type="entry name" value="Precorrin-6A-synthase"/>
    <property type="match status" value="1"/>
</dbReference>
<keyword evidence="3 6" id="KW-0489">Methyltransferase</keyword>
<dbReference type="PIRSF" id="PIRSF036525">
    <property type="entry name" value="CobF"/>
    <property type="match status" value="1"/>
</dbReference>
<evidence type="ECO:0000256" key="2">
    <source>
        <dbReference type="ARBA" id="ARBA00022573"/>
    </source>
</evidence>
<sequence length="246" mass="26945">MNELWLIGIGTGSPQHLTGEGLRAIREAGTILVPHKGPAKDDLAELRYQLIEAAGATGQVVRFDYPERDPALPYEERVSRWHDEIAARWVSAAEDARSAGPVALLVWGDPALYDSTLRIAGRLQPAPKVRVVPGITAVQALTAAHAIPLNDVNGPIQITTGRRLRDEGWPDGIDRLVVMLDGEASFRTLAGSDLTIWWGAYLGMPEEILQFGPLDQIAPVILEAREAARARHGWIMDTYLLARSPR</sequence>
<dbReference type="Pfam" id="PF00590">
    <property type="entry name" value="TP_methylase"/>
    <property type="match status" value="1"/>
</dbReference>
<dbReference type="NCBIfam" id="TIGR02434">
    <property type="entry name" value="CobF"/>
    <property type="match status" value="1"/>
</dbReference>
<accession>A0ABT3BDA6</accession>
<dbReference type="InterPro" id="IPR014776">
    <property type="entry name" value="4pyrrole_Mease_sub2"/>
</dbReference>
<dbReference type="InterPro" id="IPR014777">
    <property type="entry name" value="4pyrrole_Mease_sub1"/>
</dbReference>
<evidence type="ECO:0000259" key="7">
    <source>
        <dbReference type="Pfam" id="PF00590"/>
    </source>
</evidence>
<gene>
    <name evidence="8" type="primary">cobF</name>
    <name evidence="8" type="ORF">MUB52_08120</name>
</gene>
<dbReference type="SUPFAM" id="SSF53790">
    <property type="entry name" value="Tetrapyrrole methylase"/>
    <property type="match status" value="1"/>
</dbReference>
<dbReference type="GO" id="GO:0043819">
    <property type="term" value="F:precorrin-6A synthase (deacetylating) activity"/>
    <property type="evidence" value="ECO:0007669"/>
    <property type="project" value="UniProtKB-EC"/>
</dbReference>
<keyword evidence="9" id="KW-1185">Reference proteome</keyword>
<dbReference type="PANTHER" id="PTHR43467:SF1">
    <property type="entry name" value="PRECORRIN-6A SYNTHASE [DEACETYLATING]"/>
    <property type="match status" value="1"/>
</dbReference>
<reference evidence="8 9" key="1">
    <citation type="submission" date="2022-04" db="EMBL/GenBank/DDBJ databases">
        <title>Roseobacter sp. WL0113 is a bacterium isolated from neritic sediment.</title>
        <authorList>
            <person name="Wang L."/>
            <person name="He W."/>
            <person name="Zhang D.-F."/>
        </authorList>
    </citation>
    <scope>NUCLEOTIDE SEQUENCE [LARGE SCALE GENOMIC DNA]</scope>
    <source>
        <strain evidence="8 9">WL0113</strain>
    </source>
</reference>